<evidence type="ECO:0000256" key="3">
    <source>
        <dbReference type="ARBA" id="ARBA00023212"/>
    </source>
</evidence>
<dbReference type="Gene3D" id="2.160.10.10">
    <property type="entry name" value="Hexapeptide repeat proteins"/>
    <property type="match status" value="1"/>
</dbReference>
<gene>
    <name evidence="6" type="primary">DCTN5</name>
</gene>
<evidence type="ECO:0000313" key="6">
    <source>
        <dbReference type="Ensembl" id="ENSLLTP00000007621.1"/>
    </source>
</evidence>
<keyword evidence="7" id="KW-1185">Reference proteome</keyword>
<comment type="subcellular location">
    <subcellularLocation>
        <location evidence="1">Cytoplasm</location>
        <location evidence="1">Cytoskeleton</location>
    </subcellularLocation>
</comment>
<dbReference type="GO" id="GO:0005869">
    <property type="term" value="C:dynactin complex"/>
    <property type="evidence" value="ECO:0007669"/>
    <property type="project" value="TreeGrafter"/>
</dbReference>
<reference evidence="6" key="2">
    <citation type="submission" date="2025-09" db="UniProtKB">
        <authorList>
            <consortium name="Ensembl"/>
        </authorList>
    </citation>
    <scope>IDENTIFICATION</scope>
</reference>
<dbReference type="InterPro" id="IPR047125">
    <property type="entry name" value="DCTN5"/>
</dbReference>
<evidence type="ECO:0000256" key="5">
    <source>
        <dbReference type="ARBA" id="ARBA00034865"/>
    </source>
</evidence>
<evidence type="ECO:0000256" key="4">
    <source>
        <dbReference type="ARBA" id="ARBA00034706"/>
    </source>
</evidence>
<dbReference type="Proteomes" id="UP000694406">
    <property type="component" value="Unplaced"/>
</dbReference>
<dbReference type="GeneTree" id="ENSGT00390000015360"/>
<reference evidence="6" key="1">
    <citation type="submission" date="2025-08" db="UniProtKB">
        <authorList>
            <consortium name="Ensembl"/>
        </authorList>
    </citation>
    <scope>IDENTIFICATION</scope>
</reference>
<dbReference type="AlphaFoldDB" id="A0A8C5RXA2"/>
<organism evidence="6 7">
    <name type="scientific">Laticauda laticaudata</name>
    <name type="common">Blue-ringed sea krait</name>
    <name type="synonym">Blue-lipped sea krait</name>
    <dbReference type="NCBI Taxonomy" id="8630"/>
    <lineage>
        <taxon>Eukaryota</taxon>
        <taxon>Metazoa</taxon>
        <taxon>Chordata</taxon>
        <taxon>Craniata</taxon>
        <taxon>Vertebrata</taxon>
        <taxon>Euteleostomi</taxon>
        <taxon>Lepidosauria</taxon>
        <taxon>Squamata</taxon>
        <taxon>Bifurcata</taxon>
        <taxon>Unidentata</taxon>
        <taxon>Episquamata</taxon>
        <taxon>Toxicofera</taxon>
        <taxon>Serpentes</taxon>
        <taxon>Colubroidea</taxon>
        <taxon>Elapidae</taxon>
        <taxon>Laticaudinae</taxon>
        <taxon>Laticauda</taxon>
    </lineage>
</organism>
<dbReference type="Pfam" id="PF21711">
    <property type="entry name" value="DCTN5"/>
    <property type="match status" value="1"/>
</dbReference>
<dbReference type="PANTHER" id="PTHR46126:SF1">
    <property type="entry name" value="DYNACTIN SUBUNIT 5"/>
    <property type="match status" value="1"/>
</dbReference>
<sequence>MELSEMLYNKSEYIETMARGGAGAVAPPSPPLPADHRHERTAIIRGTWPNVRVRAACVVKSRSVIAAFKEVQVAFFPLHIGDHVFIEEDCVVNAAQIGSYVHIGKNCVIGRRCVLKDCCRILDNTVLPPETVVPPFTVFSGCPGLFSGELPECTQELMIDVTKSYYQKFLPLTQI</sequence>
<comment type="similarity">
    <text evidence="4">Belongs to the dynactin subunits 5/6 family. Dynactin subunit 5 subfamily.</text>
</comment>
<keyword evidence="2" id="KW-0963">Cytoplasm</keyword>
<dbReference type="GO" id="GO:0005654">
    <property type="term" value="C:nucleoplasm"/>
    <property type="evidence" value="ECO:0007669"/>
    <property type="project" value="Ensembl"/>
</dbReference>
<protein>
    <recommendedName>
        <fullName evidence="5">Dynactin subunit 5</fullName>
    </recommendedName>
</protein>
<accession>A0A8C5RXA2</accession>
<dbReference type="GO" id="GO:0031965">
    <property type="term" value="C:nuclear membrane"/>
    <property type="evidence" value="ECO:0007669"/>
    <property type="project" value="Ensembl"/>
</dbReference>
<keyword evidence="3" id="KW-0206">Cytoskeleton</keyword>
<evidence type="ECO:0000256" key="2">
    <source>
        <dbReference type="ARBA" id="ARBA00022490"/>
    </source>
</evidence>
<dbReference type="InterPro" id="IPR011004">
    <property type="entry name" value="Trimer_LpxA-like_sf"/>
</dbReference>
<evidence type="ECO:0000313" key="7">
    <source>
        <dbReference type="Proteomes" id="UP000694406"/>
    </source>
</evidence>
<dbReference type="SUPFAM" id="SSF51161">
    <property type="entry name" value="Trimeric LpxA-like enzymes"/>
    <property type="match status" value="1"/>
</dbReference>
<dbReference type="PANTHER" id="PTHR46126">
    <property type="entry name" value="DYNACTIN SUBUNIT 5"/>
    <property type="match status" value="1"/>
</dbReference>
<proteinExistence type="inferred from homology"/>
<name>A0A8C5RXA2_LATLA</name>
<dbReference type="GO" id="GO:0005813">
    <property type="term" value="C:centrosome"/>
    <property type="evidence" value="ECO:0007669"/>
    <property type="project" value="Ensembl"/>
</dbReference>
<evidence type="ECO:0000256" key="1">
    <source>
        <dbReference type="ARBA" id="ARBA00004245"/>
    </source>
</evidence>
<dbReference type="CDD" id="cd03359">
    <property type="entry name" value="LbH_Dynactin_5"/>
    <property type="match status" value="1"/>
</dbReference>
<dbReference type="Ensembl" id="ENSLLTT00000007906.1">
    <property type="protein sequence ID" value="ENSLLTP00000007621.1"/>
    <property type="gene ID" value="ENSLLTG00000005770.1"/>
</dbReference>